<dbReference type="Pfam" id="PF03713">
    <property type="entry name" value="DUF305"/>
    <property type="match status" value="1"/>
</dbReference>
<gene>
    <name evidence="3" type="ORF">SAMN05421867_10923</name>
</gene>
<feature type="domain" description="DUF305" evidence="2">
    <location>
        <begin position="65"/>
        <end position="235"/>
    </location>
</feature>
<dbReference type="STRING" id="988821.SAMN05421867_10923"/>
<proteinExistence type="predicted"/>
<evidence type="ECO:0000313" key="3">
    <source>
        <dbReference type="EMBL" id="SFB17892.1"/>
    </source>
</evidence>
<name>A0A1I0YXI1_9CELL</name>
<reference evidence="4" key="1">
    <citation type="submission" date="2016-10" db="EMBL/GenBank/DDBJ databases">
        <authorList>
            <person name="Varghese N."/>
            <person name="Submissions S."/>
        </authorList>
    </citation>
    <scope>NUCLEOTIDE SEQUENCE [LARGE SCALE GENOMIC DNA]</scope>
    <source>
        <strain evidence="4">CGMCC 4.6945</strain>
    </source>
</reference>
<dbReference type="EMBL" id="FOKA01000009">
    <property type="protein sequence ID" value="SFB17892.1"/>
    <property type="molecule type" value="Genomic_DNA"/>
</dbReference>
<dbReference type="Gene3D" id="1.20.1260.10">
    <property type="match status" value="1"/>
</dbReference>
<dbReference type="RefSeq" id="WP_239078664.1">
    <property type="nucleotide sequence ID" value="NZ_BONM01000004.1"/>
</dbReference>
<dbReference type="Proteomes" id="UP000199012">
    <property type="component" value="Unassembled WGS sequence"/>
</dbReference>
<keyword evidence="1" id="KW-1133">Transmembrane helix</keyword>
<feature type="transmembrane region" description="Helical" evidence="1">
    <location>
        <begin position="29"/>
        <end position="51"/>
    </location>
</feature>
<evidence type="ECO:0000313" key="4">
    <source>
        <dbReference type="Proteomes" id="UP000199012"/>
    </source>
</evidence>
<dbReference type="InterPro" id="IPR005183">
    <property type="entry name" value="DUF305_CopM-like"/>
</dbReference>
<dbReference type="PANTHER" id="PTHR36933:SF1">
    <property type="entry name" value="SLL0788 PROTEIN"/>
    <property type="match status" value="1"/>
</dbReference>
<keyword evidence="4" id="KW-1185">Reference proteome</keyword>
<sequence>MSDTLSPPEEGTTPLKDEPRRRRWRPLQVVAVTWTLLFVLLLGAMAGLWVARGGLSSSPADRSVDVGFSRDMQQHHSQAVQMSLLLLERSGDPEVRTLATDVLLTQQQQAGQMYGWLVQWGLPQTSSAAPMAWMTSEAVPGMAGMGGTGGMDHSGATETAPMPGMASAEDLQRLTLAAKEEADRAYLQLMIPHHEAGVAMATAAAERAETTPVRTLAQRILTSQNAELDVLRTLLQEHGGS</sequence>
<evidence type="ECO:0000256" key="1">
    <source>
        <dbReference type="SAM" id="Phobius"/>
    </source>
</evidence>
<dbReference type="InterPro" id="IPR012347">
    <property type="entry name" value="Ferritin-like"/>
</dbReference>
<organism evidence="3 4">
    <name type="scientific">Cellulomonas marina</name>
    <dbReference type="NCBI Taxonomy" id="988821"/>
    <lineage>
        <taxon>Bacteria</taxon>
        <taxon>Bacillati</taxon>
        <taxon>Actinomycetota</taxon>
        <taxon>Actinomycetes</taxon>
        <taxon>Micrococcales</taxon>
        <taxon>Cellulomonadaceae</taxon>
        <taxon>Cellulomonas</taxon>
    </lineage>
</organism>
<accession>A0A1I0YXI1</accession>
<evidence type="ECO:0000259" key="2">
    <source>
        <dbReference type="Pfam" id="PF03713"/>
    </source>
</evidence>
<keyword evidence="1" id="KW-0812">Transmembrane</keyword>
<keyword evidence="1" id="KW-0472">Membrane</keyword>
<protein>
    <submittedName>
        <fullName evidence="3">Uncharacterized conserved protein, DUF305 family</fullName>
    </submittedName>
</protein>
<dbReference type="AlphaFoldDB" id="A0A1I0YXI1"/>
<dbReference type="PANTHER" id="PTHR36933">
    <property type="entry name" value="SLL0788 PROTEIN"/>
    <property type="match status" value="1"/>
</dbReference>